<dbReference type="EMBL" id="ML995484">
    <property type="protein sequence ID" value="KAF2142399.1"/>
    <property type="molecule type" value="Genomic_DNA"/>
</dbReference>
<reference evidence="2" key="1">
    <citation type="journal article" date="2020" name="Stud. Mycol.">
        <title>101 Dothideomycetes genomes: a test case for predicting lifestyles and emergence of pathogens.</title>
        <authorList>
            <person name="Haridas S."/>
            <person name="Albert R."/>
            <person name="Binder M."/>
            <person name="Bloem J."/>
            <person name="Labutti K."/>
            <person name="Salamov A."/>
            <person name="Andreopoulos B."/>
            <person name="Baker S."/>
            <person name="Barry K."/>
            <person name="Bills G."/>
            <person name="Bluhm B."/>
            <person name="Cannon C."/>
            <person name="Castanera R."/>
            <person name="Culley D."/>
            <person name="Daum C."/>
            <person name="Ezra D."/>
            <person name="Gonzalez J."/>
            <person name="Henrissat B."/>
            <person name="Kuo A."/>
            <person name="Liang C."/>
            <person name="Lipzen A."/>
            <person name="Lutzoni F."/>
            <person name="Magnuson J."/>
            <person name="Mondo S."/>
            <person name="Nolan M."/>
            <person name="Ohm R."/>
            <person name="Pangilinan J."/>
            <person name="Park H.-J."/>
            <person name="Ramirez L."/>
            <person name="Alfaro M."/>
            <person name="Sun H."/>
            <person name="Tritt A."/>
            <person name="Yoshinaga Y."/>
            <person name="Zwiers L.-H."/>
            <person name="Turgeon B."/>
            <person name="Goodwin S."/>
            <person name="Spatafora J."/>
            <person name="Crous P."/>
            <person name="Grigoriev I."/>
        </authorList>
    </citation>
    <scope>NUCLEOTIDE SEQUENCE</scope>
    <source>
        <strain evidence="2">CBS 121167</strain>
    </source>
</reference>
<accession>A0A6A6BDZ7</accession>
<dbReference type="AlphaFoldDB" id="A0A6A6BDZ7"/>
<dbReference type="GeneID" id="54297865"/>
<keyword evidence="3" id="KW-1185">Reference proteome</keyword>
<evidence type="ECO:0000313" key="3">
    <source>
        <dbReference type="Proteomes" id="UP000799438"/>
    </source>
</evidence>
<dbReference type="Proteomes" id="UP000799438">
    <property type="component" value="Unassembled WGS sequence"/>
</dbReference>
<organism evidence="2 3">
    <name type="scientific">Aplosporella prunicola CBS 121167</name>
    <dbReference type="NCBI Taxonomy" id="1176127"/>
    <lineage>
        <taxon>Eukaryota</taxon>
        <taxon>Fungi</taxon>
        <taxon>Dikarya</taxon>
        <taxon>Ascomycota</taxon>
        <taxon>Pezizomycotina</taxon>
        <taxon>Dothideomycetes</taxon>
        <taxon>Dothideomycetes incertae sedis</taxon>
        <taxon>Botryosphaeriales</taxon>
        <taxon>Aplosporellaceae</taxon>
        <taxon>Aplosporella</taxon>
    </lineage>
</organism>
<gene>
    <name evidence="2" type="ORF">K452DRAFT_286821</name>
</gene>
<proteinExistence type="predicted"/>
<feature type="region of interest" description="Disordered" evidence="1">
    <location>
        <begin position="89"/>
        <end position="137"/>
    </location>
</feature>
<name>A0A6A6BDZ7_9PEZI</name>
<feature type="region of interest" description="Disordered" evidence="1">
    <location>
        <begin position="1"/>
        <end position="48"/>
    </location>
</feature>
<feature type="compositionally biased region" description="Low complexity" evidence="1">
    <location>
        <begin position="29"/>
        <end position="48"/>
    </location>
</feature>
<dbReference type="RefSeq" id="XP_033398111.1">
    <property type="nucleotide sequence ID" value="XM_033540369.1"/>
</dbReference>
<evidence type="ECO:0000313" key="2">
    <source>
        <dbReference type="EMBL" id="KAF2142399.1"/>
    </source>
</evidence>
<sequence>MSEERLGRQTAPQRTAAQHQGAPRVACPQQQWQRQRQRQQQQAVHWAATTTTATAGSVKARIRLPVKLPSSRAATPYASAFPLAINHAAPGTVSSPERPVGTAKAHGASMRRASARYSREPLRARARPGNDNNVDGW</sequence>
<protein>
    <submittedName>
        <fullName evidence="2">Uncharacterized protein</fullName>
    </submittedName>
</protein>
<evidence type="ECO:0000256" key="1">
    <source>
        <dbReference type="SAM" id="MobiDB-lite"/>
    </source>
</evidence>